<dbReference type="InterPro" id="IPR012132">
    <property type="entry name" value="GMC_OxRdtase"/>
</dbReference>
<evidence type="ECO:0000313" key="5">
    <source>
        <dbReference type="EMBL" id="EJT79399.1"/>
    </source>
</evidence>
<accession>J3NT84</accession>
<dbReference type="PIRSF" id="PIRSF000137">
    <property type="entry name" value="Alcohol_oxidase"/>
    <property type="match status" value="1"/>
</dbReference>
<reference evidence="5" key="3">
    <citation type="submission" date="2010-09" db="EMBL/GenBank/DDBJ databases">
        <title>Annotation of Gaeumannomyces graminis var. tritici R3-111a-1.</title>
        <authorList>
            <consortium name="The Broad Institute Genome Sequencing Platform"/>
            <person name="Ma L.-J."/>
            <person name="Dead R."/>
            <person name="Young S.K."/>
            <person name="Zeng Q."/>
            <person name="Gargeya S."/>
            <person name="Fitzgerald M."/>
            <person name="Haas B."/>
            <person name="Abouelleil A."/>
            <person name="Alvarado L."/>
            <person name="Arachchi H.M."/>
            <person name="Berlin A."/>
            <person name="Brown A."/>
            <person name="Chapman S.B."/>
            <person name="Chen Z."/>
            <person name="Dunbar C."/>
            <person name="Freedman E."/>
            <person name="Gearin G."/>
            <person name="Gellesch M."/>
            <person name="Goldberg J."/>
            <person name="Griggs A."/>
            <person name="Gujja S."/>
            <person name="Heiman D."/>
            <person name="Howarth C."/>
            <person name="Larson L."/>
            <person name="Lui A."/>
            <person name="MacDonald P.J.P."/>
            <person name="Mehta T."/>
            <person name="Montmayeur A."/>
            <person name="Murphy C."/>
            <person name="Neiman D."/>
            <person name="Pearson M."/>
            <person name="Priest M."/>
            <person name="Roberts A."/>
            <person name="Saif S."/>
            <person name="Shea T."/>
            <person name="Shenoy N."/>
            <person name="Sisk P."/>
            <person name="Stolte C."/>
            <person name="Sykes S."/>
            <person name="Yandava C."/>
            <person name="Wortman J."/>
            <person name="Nusbaum C."/>
            <person name="Birren B."/>
        </authorList>
    </citation>
    <scope>NUCLEOTIDE SEQUENCE</scope>
    <source>
        <strain evidence="5">R3-111a-1</strain>
    </source>
</reference>
<reference evidence="6" key="4">
    <citation type="journal article" date="2015" name="G3 (Bethesda)">
        <title>Genome sequences of three phytopathogenic species of the Magnaporthaceae family of fungi.</title>
        <authorList>
            <person name="Okagaki L.H."/>
            <person name="Nunes C.C."/>
            <person name="Sailsbery J."/>
            <person name="Clay B."/>
            <person name="Brown D."/>
            <person name="John T."/>
            <person name="Oh Y."/>
            <person name="Young N."/>
            <person name="Fitzgerald M."/>
            <person name="Haas B.J."/>
            <person name="Zeng Q."/>
            <person name="Young S."/>
            <person name="Adiconis X."/>
            <person name="Fan L."/>
            <person name="Levin J.Z."/>
            <person name="Mitchell T.K."/>
            <person name="Okubara P.A."/>
            <person name="Farman M.L."/>
            <person name="Kohn L.M."/>
            <person name="Birren B."/>
            <person name="Ma L.-J."/>
            <person name="Dean R.A."/>
        </authorList>
    </citation>
    <scope>NUCLEOTIDE SEQUENCE</scope>
    <source>
        <strain evidence="6">R3-111a-1</strain>
    </source>
</reference>
<feature type="domain" description="Glucose-methanol-choline oxidoreductase C-terminal" evidence="4">
    <location>
        <begin position="454"/>
        <end position="615"/>
    </location>
</feature>
<dbReference type="OrthoDB" id="269227at2759"/>
<dbReference type="AlphaFoldDB" id="J3NT84"/>
<dbReference type="InterPro" id="IPR000172">
    <property type="entry name" value="GMC_OxRdtase_N"/>
</dbReference>
<reference evidence="7" key="1">
    <citation type="submission" date="2010-07" db="EMBL/GenBank/DDBJ databases">
        <title>The genome sequence of Gaeumannomyces graminis var. tritici strain R3-111a-1.</title>
        <authorList>
            <consortium name="The Broad Institute Genome Sequencing Platform"/>
            <person name="Ma L.-J."/>
            <person name="Dead R."/>
            <person name="Young S."/>
            <person name="Zeng Q."/>
            <person name="Koehrsen M."/>
            <person name="Alvarado L."/>
            <person name="Berlin A."/>
            <person name="Chapman S.B."/>
            <person name="Chen Z."/>
            <person name="Freedman E."/>
            <person name="Gellesch M."/>
            <person name="Goldberg J."/>
            <person name="Griggs A."/>
            <person name="Gujja S."/>
            <person name="Heilman E.R."/>
            <person name="Heiman D."/>
            <person name="Hepburn T."/>
            <person name="Howarth C."/>
            <person name="Jen D."/>
            <person name="Larson L."/>
            <person name="Mehta T."/>
            <person name="Neiman D."/>
            <person name="Pearson M."/>
            <person name="Roberts A."/>
            <person name="Saif S."/>
            <person name="Shea T."/>
            <person name="Shenoy N."/>
            <person name="Sisk P."/>
            <person name="Stolte C."/>
            <person name="Sykes S."/>
            <person name="Walk T."/>
            <person name="White J."/>
            <person name="Yandava C."/>
            <person name="Haas B."/>
            <person name="Nusbaum C."/>
            <person name="Birren B."/>
        </authorList>
    </citation>
    <scope>NUCLEOTIDE SEQUENCE [LARGE SCALE GENOMIC DNA]</scope>
    <source>
        <strain evidence="7">R3-111a-1</strain>
    </source>
</reference>
<keyword evidence="7" id="KW-1185">Reference proteome</keyword>
<dbReference type="STRING" id="644352.J3NT84"/>
<evidence type="ECO:0000256" key="1">
    <source>
        <dbReference type="ARBA" id="ARBA00010790"/>
    </source>
</evidence>
<dbReference type="Gene3D" id="3.50.50.60">
    <property type="entry name" value="FAD/NAD(P)-binding domain"/>
    <property type="match status" value="1"/>
</dbReference>
<comment type="cofactor">
    <cofactor evidence="2">
        <name>FAD</name>
        <dbReference type="ChEBI" id="CHEBI:57692"/>
    </cofactor>
</comment>
<dbReference type="HOGENOM" id="CLU_002865_5_1_1"/>
<name>J3NT84_GAET3</name>
<feature type="binding site" evidence="2">
    <location>
        <begin position="562"/>
        <end position="563"/>
    </location>
    <ligand>
        <name>FAD</name>
        <dbReference type="ChEBI" id="CHEBI:57692"/>
    </ligand>
</feature>
<dbReference type="EMBL" id="GL385396">
    <property type="protein sequence ID" value="EJT79399.1"/>
    <property type="molecule type" value="Genomic_DNA"/>
</dbReference>
<dbReference type="PROSITE" id="PS51257">
    <property type="entry name" value="PROKAR_LIPOPROTEIN"/>
    <property type="match status" value="1"/>
</dbReference>
<evidence type="ECO:0000256" key="2">
    <source>
        <dbReference type="PIRSR" id="PIRSR000137-2"/>
    </source>
</evidence>
<evidence type="ECO:0000313" key="7">
    <source>
        <dbReference type="Proteomes" id="UP000006039"/>
    </source>
</evidence>
<dbReference type="RefSeq" id="XP_009220544.1">
    <property type="nucleotide sequence ID" value="XM_009222280.1"/>
</dbReference>
<dbReference type="eggNOG" id="KOG1238">
    <property type="taxonomic scope" value="Eukaryota"/>
</dbReference>
<dbReference type="PANTHER" id="PTHR11552">
    <property type="entry name" value="GLUCOSE-METHANOL-CHOLINE GMC OXIDOREDUCTASE"/>
    <property type="match status" value="1"/>
</dbReference>
<comment type="similarity">
    <text evidence="1">Belongs to the GMC oxidoreductase family.</text>
</comment>
<dbReference type="PANTHER" id="PTHR11552:SF78">
    <property type="entry name" value="GLUCOSE-METHANOL-CHOLINE OXIDOREDUCTASE N-TERMINAL DOMAIN-CONTAINING PROTEIN"/>
    <property type="match status" value="1"/>
</dbReference>
<dbReference type="Pfam" id="PF00732">
    <property type="entry name" value="GMC_oxred_N"/>
    <property type="match status" value="1"/>
</dbReference>
<keyword evidence="2" id="KW-0285">Flavoprotein</keyword>
<evidence type="ECO:0000259" key="3">
    <source>
        <dbReference type="Pfam" id="PF00732"/>
    </source>
</evidence>
<dbReference type="InterPro" id="IPR007867">
    <property type="entry name" value="GMC_OxRtase_C"/>
</dbReference>
<gene>
    <name evidence="6" type="primary">20344941</name>
    <name evidence="5" type="ORF">GGTG_04483</name>
</gene>
<sequence length="636" mass="68277">MGISNRLPQDLEEVDVIIAGGGTAACVIAGRLAEELGPDVSILVIERGRDNFDVPHIIHPVFAPANLLPEMKTAIFYKGRKSEELGGREPIVASGGTLGGGSSINFLLYTRAQRSDFDAWKAPGWSTDELLPFLKKLETYHGPGSPAVHGYEGPVQISSGTFRSERVEAEFLDTAASVLDVPQMVDLQDLDSNDGVGKWLRTVSPVTGRRQDAAHTYLHPKLRDMDTGLPTNDYPSLHVLTEHLAVRVLLEDRVDAHGAASKRAVGVELTPTPEFLAAADGGSSGLPATQQQPRVVRARRQVVVSCGALGTPATLERSGIGAPVVLERAGVPLQVPLPGVGADYQDHHLMIYGYESALEERETVDSLLSGRLAAADAVQSGRLGWNGYDACSKIRMKAADVASLGPDFETPWNRDFGHDSNRPDMLYVALAGHVHAAMLPKGQYLALGTYSAYPYSRGFVHISGPSVADPLDFETGYFKDEHDIDVKKMIWAYKKQREIARRMPCFRGEIPSGHPPFPPGSKAACIGLAAAPVAAEVRDVEYDAEDDLAIERFIREQVATTWHSLGTAKMAPLEQGGVVGPDLSVHGVQGLKVADLSIPPENIGGNTCNTAFVIGEKASDIILKEMRAVAVKSGAV</sequence>
<dbReference type="VEuPathDB" id="FungiDB:GGTG_04483"/>
<evidence type="ECO:0000313" key="6">
    <source>
        <dbReference type="EnsemblFungi" id="EJT79399"/>
    </source>
</evidence>
<organism evidence="5">
    <name type="scientific">Gaeumannomyces tritici (strain R3-111a-1)</name>
    <name type="common">Wheat and barley take-all root rot fungus</name>
    <name type="synonym">Gaeumannomyces graminis var. tritici</name>
    <dbReference type="NCBI Taxonomy" id="644352"/>
    <lineage>
        <taxon>Eukaryota</taxon>
        <taxon>Fungi</taxon>
        <taxon>Dikarya</taxon>
        <taxon>Ascomycota</taxon>
        <taxon>Pezizomycotina</taxon>
        <taxon>Sordariomycetes</taxon>
        <taxon>Sordariomycetidae</taxon>
        <taxon>Magnaporthales</taxon>
        <taxon>Magnaporthaceae</taxon>
        <taxon>Gaeumannomyces</taxon>
    </lineage>
</organism>
<dbReference type="GeneID" id="20344941"/>
<dbReference type="Gene3D" id="3.30.560.10">
    <property type="entry name" value="Glucose Oxidase, domain 3"/>
    <property type="match status" value="1"/>
</dbReference>
<protein>
    <recommendedName>
        <fullName evidence="8">Alcohol oxidase</fullName>
    </recommendedName>
</protein>
<dbReference type="SUPFAM" id="SSF54373">
    <property type="entry name" value="FAD-linked reductases, C-terminal domain"/>
    <property type="match status" value="1"/>
</dbReference>
<dbReference type="GO" id="GO:0050660">
    <property type="term" value="F:flavin adenine dinucleotide binding"/>
    <property type="evidence" value="ECO:0007669"/>
    <property type="project" value="InterPro"/>
</dbReference>
<dbReference type="InterPro" id="IPR036188">
    <property type="entry name" value="FAD/NAD-bd_sf"/>
</dbReference>
<reference evidence="5" key="2">
    <citation type="submission" date="2010-07" db="EMBL/GenBank/DDBJ databases">
        <authorList>
            <consortium name="The Broad Institute Genome Sequencing Platform"/>
            <consortium name="Broad Institute Genome Sequencing Center for Infectious Disease"/>
            <person name="Ma L.-J."/>
            <person name="Dead R."/>
            <person name="Young S."/>
            <person name="Zeng Q."/>
            <person name="Koehrsen M."/>
            <person name="Alvarado L."/>
            <person name="Berlin A."/>
            <person name="Chapman S.B."/>
            <person name="Chen Z."/>
            <person name="Freedman E."/>
            <person name="Gellesch M."/>
            <person name="Goldberg J."/>
            <person name="Griggs A."/>
            <person name="Gujja S."/>
            <person name="Heilman E.R."/>
            <person name="Heiman D."/>
            <person name="Hepburn T."/>
            <person name="Howarth C."/>
            <person name="Jen D."/>
            <person name="Larson L."/>
            <person name="Mehta T."/>
            <person name="Neiman D."/>
            <person name="Pearson M."/>
            <person name="Roberts A."/>
            <person name="Saif S."/>
            <person name="Shea T."/>
            <person name="Shenoy N."/>
            <person name="Sisk P."/>
            <person name="Stolte C."/>
            <person name="Sykes S."/>
            <person name="Walk T."/>
            <person name="White J."/>
            <person name="Yandava C."/>
            <person name="Haas B."/>
            <person name="Nusbaum C."/>
            <person name="Birren B."/>
        </authorList>
    </citation>
    <scope>NUCLEOTIDE SEQUENCE</scope>
    <source>
        <strain evidence="5">R3-111a-1</strain>
    </source>
</reference>
<evidence type="ECO:0000259" key="4">
    <source>
        <dbReference type="Pfam" id="PF05199"/>
    </source>
</evidence>
<evidence type="ECO:0008006" key="8">
    <source>
        <dbReference type="Google" id="ProtNLM"/>
    </source>
</evidence>
<proteinExistence type="inferred from homology"/>
<reference evidence="6" key="5">
    <citation type="submission" date="2018-04" db="UniProtKB">
        <authorList>
            <consortium name="EnsemblFungi"/>
        </authorList>
    </citation>
    <scope>IDENTIFICATION</scope>
    <source>
        <strain evidence="6">R3-111a-1</strain>
    </source>
</reference>
<keyword evidence="2" id="KW-0274">FAD</keyword>
<feature type="domain" description="Glucose-methanol-choline oxidoreductase N-terminal" evidence="3">
    <location>
        <begin position="15"/>
        <end position="347"/>
    </location>
</feature>
<dbReference type="Pfam" id="PF05199">
    <property type="entry name" value="GMC_oxred_C"/>
    <property type="match status" value="1"/>
</dbReference>
<dbReference type="Proteomes" id="UP000006039">
    <property type="component" value="Unassembled WGS sequence"/>
</dbReference>
<dbReference type="SUPFAM" id="SSF51905">
    <property type="entry name" value="FAD/NAD(P)-binding domain"/>
    <property type="match status" value="1"/>
</dbReference>
<dbReference type="GO" id="GO:0016614">
    <property type="term" value="F:oxidoreductase activity, acting on CH-OH group of donors"/>
    <property type="evidence" value="ECO:0007669"/>
    <property type="project" value="InterPro"/>
</dbReference>
<dbReference type="EnsemblFungi" id="EJT79399">
    <property type="protein sequence ID" value="EJT79399"/>
    <property type="gene ID" value="GGTG_04483"/>
</dbReference>